<dbReference type="EMBL" id="JXRR01000017">
    <property type="protein sequence ID" value="KIL45970.1"/>
    <property type="molecule type" value="Genomic_DNA"/>
</dbReference>
<evidence type="ECO:0000313" key="1">
    <source>
        <dbReference type="EMBL" id="KIL45970.1"/>
    </source>
</evidence>
<reference evidence="1 2" key="1">
    <citation type="submission" date="2015-01" db="EMBL/GenBank/DDBJ databases">
        <title>Jeotgalibacillus campisalis genome sequencing.</title>
        <authorList>
            <person name="Goh K.M."/>
            <person name="Chan K.-G."/>
            <person name="Yaakop A.S."/>
            <person name="Ee R."/>
            <person name="Gan H.M."/>
            <person name="Chan C.S."/>
        </authorList>
    </citation>
    <scope>NUCLEOTIDE SEQUENCE [LARGE SCALE GENOMIC DNA]</scope>
    <source>
        <strain evidence="1 2">SF-57</strain>
    </source>
</reference>
<evidence type="ECO:0000313" key="2">
    <source>
        <dbReference type="Proteomes" id="UP000031972"/>
    </source>
</evidence>
<organism evidence="1 2">
    <name type="scientific">Jeotgalibacillus campisalis</name>
    <dbReference type="NCBI Taxonomy" id="220754"/>
    <lineage>
        <taxon>Bacteria</taxon>
        <taxon>Bacillati</taxon>
        <taxon>Bacillota</taxon>
        <taxon>Bacilli</taxon>
        <taxon>Bacillales</taxon>
        <taxon>Caryophanaceae</taxon>
        <taxon>Jeotgalibacillus</taxon>
    </lineage>
</organism>
<comment type="caution">
    <text evidence="1">The sequence shown here is derived from an EMBL/GenBank/DDBJ whole genome shotgun (WGS) entry which is preliminary data.</text>
</comment>
<dbReference type="PATRIC" id="fig|220754.4.peg.2661"/>
<proteinExistence type="predicted"/>
<name>A0A0C2R6U5_9BACL</name>
<gene>
    <name evidence="1" type="ORF">KR50_26450</name>
</gene>
<sequence>MGIPVLSPESLPKFGCPLWWFHYETLSRVASSKSLFA</sequence>
<keyword evidence="2" id="KW-1185">Reference proteome</keyword>
<dbReference type="AlphaFoldDB" id="A0A0C2R6U5"/>
<accession>A0A0C2R6U5</accession>
<protein>
    <submittedName>
        <fullName evidence="1">Uncharacterized protein</fullName>
    </submittedName>
</protein>
<dbReference type="Proteomes" id="UP000031972">
    <property type="component" value="Unassembled WGS sequence"/>
</dbReference>